<evidence type="ECO:0000256" key="3">
    <source>
        <dbReference type="SAM" id="SignalP"/>
    </source>
</evidence>
<evidence type="ECO:0000259" key="4">
    <source>
        <dbReference type="Pfam" id="PF13458"/>
    </source>
</evidence>
<dbReference type="InterPro" id="IPR028081">
    <property type="entry name" value="Leu-bd"/>
</dbReference>
<comment type="caution">
    <text evidence="5">The sequence shown here is derived from an EMBL/GenBank/DDBJ whole genome shotgun (WGS) entry which is preliminary data.</text>
</comment>
<dbReference type="InterPro" id="IPR028082">
    <property type="entry name" value="Peripla_BP_I"/>
</dbReference>
<feature type="chain" id="PRO_5043936902" evidence="3">
    <location>
        <begin position="23"/>
        <end position="399"/>
    </location>
</feature>
<name>A0AAW9Q6D1_9BURK</name>
<dbReference type="RefSeq" id="WP_332290621.1">
    <property type="nucleotide sequence ID" value="NZ_JAZIBG010000031.1"/>
</dbReference>
<dbReference type="PANTHER" id="PTHR47235:SF1">
    <property type="entry name" value="BLR6548 PROTEIN"/>
    <property type="match status" value="1"/>
</dbReference>
<dbReference type="PANTHER" id="PTHR47235">
    <property type="entry name" value="BLR6548 PROTEIN"/>
    <property type="match status" value="1"/>
</dbReference>
<evidence type="ECO:0000256" key="2">
    <source>
        <dbReference type="ARBA" id="ARBA00022729"/>
    </source>
</evidence>
<dbReference type="EMBL" id="JAZIBG010000031">
    <property type="protein sequence ID" value="MEF7615371.1"/>
    <property type="molecule type" value="Genomic_DNA"/>
</dbReference>
<dbReference type="SUPFAM" id="SSF53822">
    <property type="entry name" value="Periplasmic binding protein-like I"/>
    <property type="match status" value="1"/>
</dbReference>
<feature type="signal peptide" evidence="3">
    <location>
        <begin position="1"/>
        <end position="22"/>
    </location>
</feature>
<keyword evidence="6" id="KW-1185">Reference proteome</keyword>
<protein>
    <submittedName>
        <fullName evidence="5">ABC transporter substrate-binding protein</fullName>
    </submittedName>
</protein>
<dbReference type="Gene3D" id="3.40.50.2300">
    <property type="match status" value="2"/>
</dbReference>
<feature type="domain" description="Leucine-binding protein" evidence="4">
    <location>
        <begin position="33"/>
        <end position="385"/>
    </location>
</feature>
<dbReference type="AlphaFoldDB" id="A0AAW9Q6D1"/>
<reference evidence="5 6" key="1">
    <citation type="submission" date="2024-02" db="EMBL/GenBank/DDBJ databases">
        <title>Genome sequence of Aquincola sp. MAHUQ-54.</title>
        <authorList>
            <person name="Huq M.A."/>
        </authorList>
    </citation>
    <scope>NUCLEOTIDE SEQUENCE [LARGE SCALE GENOMIC DNA]</scope>
    <source>
        <strain evidence="5 6">MAHUQ-54</strain>
    </source>
</reference>
<dbReference type="Pfam" id="PF13458">
    <property type="entry name" value="Peripla_BP_6"/>
    <property type="match status" value="1"/>
</dbReference>
<dbReference type="Proteomes" id="UP001336250">
    <property type="component" value="Unassembled WGS sequence"/>
</dbReference>
<evidence type="ECO:0000313" key="6">
    <source>
        <dbReference type="Proteomes" id="UP001336250"/>
    </source>
</evidence>
<proteinExistence type="inferred from homology"/>
<organism evidence="5 6">
    <name type="scientific">Aquincola agrisoli</name>
    <dbReference type="NCBI Taxonomy" id="3119538"/>
    <lineage>
        <taxon>Bacteria</taxon>
        <taxon>Pseudomonadati</taxon>
        <taxon>Pseudomonadota</taxon>
        <taxon>Betaproteobacteria</taxon>
        <taxon>Burkholderiales</taxon>
        <taxon>Sphaerotilaceae</taxon>
        <taxon>Aquincola</taxon>
    </lineage>
</organism>
<sequence>MKTRRLLSVALLSTAVCGFAAAQSTTVGVTKTEIRLGQTMAYSGPVSAYGQYGKAEAAYFKMINERGGVKGRKINLISLDDGYSPPKTIEQVRRLVEREEVLALFQNLGTAPNTAIQKYVNAKQVPNLFVISGDSKWADASQHPFTTSWQPSNQTEARVYAKHILQTKPDAKIAVLYQNDDYGKDALKGFKDELGDKVSLIVADASYEVSDPTIDSQIVSFKGKGADVFFAIATQKFAAQAIRKTYDIGWKPTMYLNGLASSVGAVLQPAGLEKAVGIISVAYLKDPSDKRWANDAAMKDYLAFMQKYLPGDNVHDTMNVFGYSAAQTLVHVLEQCGDDLSRENLMRQATGIKNLSLPMLLPGIVINTTPQQRTALRSMQLARFDGQAWQLFGGVISAN</sequence>
<keyword evidence="2 3" id="KW-0732">Signal</keyword>
<comment type="similarity">
    <text evidence="1">Belongs to the leucine-binding protein family.</text>
</comment>
<accession>A0AAW9Q6D1</accession>
<evidence type="ECO:0000313" key="5">
    <source>
        <dbReference type="EMBL" id="MEF7615371.1"/>
    </source>
</evidence>
<evidence type="ECO:0000256" key="1">
    <source>
        <dbReference type="ARBA" id="ARBA00010062"/>
    </source>
</evidence>
<dbReference type="CDD" id="cd06343">
    <property type="entry name" value="PBP1_ABC_ligand_binding-like"/>
    <property type="match status" value="1"/>
</dbReference>
<gene>
    <name evidence="5" type="ORF">V4F39_15740</name>
</gene>